<dbReference type="GO" id="GO:0048015">
    <property type="term" value="P:phosphatidylinositol-mediated signaling"/>
    <property type="evidence" value="ECO:0007669"/>
    <property type="project" value="TreeGrafter"/>
</dbReference>
<dbReference type="Gene3D" id="2.30.30.40">
    <property type="entry name" value="SH3 Domains"/>
    <property type="match status" value="1"/>
</dbReference>
<evidence type="ECO:0000256" key="2">
    <source>
        <dbReference type="ARBA" id="ARBA00022837"/>
    </source>
</evidence>
<dbReference type="Gene3D" id="3.20.20.190">
    <property type="entry name" value="Phosphatidylinositol (PI) phosphodiesterase"/>
    <property type="match status" value="2"/>
</dbReference>
<feature type="domain" description="SH2" evidence="9">
    <location>
        <begin position="648"/>
        <end position="738"/>
    </location>
</feature>
<evidence type="ECO:0000256" key="1">
    <source>
        <dbReference type="ARBA" id="ARBA00022443"/>
    </source>
</evidence>
<keyword evidence="4" id="KW-0807">Transducer</keyword>
<dbReference type="PANTHER" id="PTHR10336:SF159">
    <property type="entry name" value="1-PHOSPHATIDYLINOSITOL 4,5-BISPHOSPHATE PHOSPHODIESTERASE GAMMA"/>
    <property type="match status" value="1"/>
</dbReference>
<dbReference type="InterPro" id="IPR001711">
    <property type="entry name" value="PLipase_C_Pinositol-sp_Y"/>
</dbReference>
<dbReference type="GO" id="GO:0046488">
    <property type="term" value="P:phosphatidylinositol metabolic process"/>
    <property type="evidence" value="ECO:0007669"/>
    <property type="project" value="TreeGrafter"/>
</dbReference>
<dbReference type="InterPro" id="IPR035892">
    <property type="entry name" value="C2_domain_sf"/>
</dbReference>
<dbReference type="SUPFAM" id="SSF51695">
    <property type="entry name" value="PLC-like phosphodiesterases"/>
    <property type="match status" value="1"/>
</dbReference>
<dbReference type="InterPro" id="IPR001452">
    <property type="entry name" value="SH3_domain"/>
</dbReference>
<dbReference type="PROSITE" id="PS50007">
    <property type="entry name" value="PIPLC_X_DOMAIN"/>
    <property type="match status" value="1"/>
</dbReference>
<dbReference type="AlphaFoldDB" id="A0AAV7K1Z3"/>
<dbReference type="EC" id="3.1.4.11" evidence="7"/>
<evidence type="ECO:0000259" key="11">
    <source>
        <dbReference type="PROSITE" id="PS50003"/>
    </source>
</evidence>
<keyword evidence="7" id="KW-0443">Lipid metabolism</keyword>
<keyword evidence="3 5" id="KW-0727">SH2 domain</keyword>
<evidence type="ECO:0000256" key="6">
    <source>
        <dbReference type="PROSITE-ProRule" id="PRU00192"/>
    </source>
</evidence>
<dbReference type="InterPro" id="IPR011992">
    <property type="entry name" value="EF-hand-dom_pair"/>
</dbReference>
<accession>A0AAV7K1Z3</accession>
<dbReference type="InterPro" id="IPR057061">
    <property type="entry name" value="PLCG_EF-hand_2"/>
</dbReference>
<feature type="domain" description="PI-PLC Y-box" evidence="13">
    <location>
        <begin position="930"/>
        <end position="1046"/>
    </location>
</feature>
<dbReference type="PROSITE" id="PS50003">
    <property type="entry name" value="PH_DOMAIN"/>
    <property type="match status" value="1"/>
</dbReference>
<dbReference type="InterPro" id="IPR017946">
    <property type="entry name" value="PLC-like_Pdiesterase_TIM-brl"/>
</dbReference>
<evidence type="ECO:0000259" key="10">
    <source>
        <dbReference type="PROSITE" id="PS50002"/>
    </source>
</evidence>
<dbReference type="Pfam" id="PF00388">
    <property type="entry name" value="PI-PLC-X"/>
    <property type="match status" value="1"/>
</dbReference>
<evidence type="ECO:0000313" key="14">
    <source>
        <dbReference type="EMBL" id="KAI6655258.1"/>
    </source>
</evidence>
<dbReference type="CDD" id="cd00275">
    <property type="entry name" value="C2_PLC_like"/>
    <property type="match status" value="1"/>
</dbReference>
<evidence type="ECO:0000259" key="13">
    <source>
        <dbReference type="PROSITE" id="PS50008"/>
    </source>
</evidence>
<evidence type="ECO:0000256" key="3">
    <source>
        <dbReference type="ARBA" id="ARBA00022999"/>
    </source>
</evidence>
<dbReference type="Gene3D" id="1.10.238.10">
    <property type="entry name" value="EF-hand"/>
    <property type="match status" value="1"/>
</dbReference>
<dbReference type="PROSITE" id="PS50004">
    <property type="entry name" value="C2"/>
    <property type="match status" value="1"/>
</dbReference>
<dbReference type="SMART" id="SM00326">
    <property type="entry name" value="SH3"/>
    <property type="match status" value="1"/>
</dbReference>
<keyword evidence="7" id="KW-0378">Hydrolase</keyword>
<dbReference type="Pfam" id="PF00168">
    <property type="entry name" value="C2"/>
    <property type="match status" value="1"/>
</dbReference>
<feature type="domain" description="C2" evidence="12">
    <location>
        <begin position="1046"/>
        <end position="1171"/>
    </location>
</feature>
<dbReference type="PROSITE" id="PS50008">
    <property type="entry name" value="PIPLC_Y_DOMAIN"/>
    <property type="match status" value="1"/>
</dbReference>
<evidence type="ECO:0000313" key="15">
    <source>
        <dbReference type="Proteomes" id="UP001165289"/>
    </source>
</evidence>
<evidence type="ECO:0000256" key="5">
    <source>
        <dbReference type="PROSITE-ProRule" id="PRU00191"/>
    </source>
</evidence>
<dbReference type="SMART" id="SM00149">
    <property type="entry name" value="PLCYc"/>
    <property type="match status" value="1"/>
</dbReference>
<evidence type="ECO:0000259" key="12">
    <source>
        <dbReference type="PROSITE" id="PS50004"/>
    </source>
</evidence>
<dbReference type="Pfam" id="PF00387">
    <property type="entry name" value="PI-PLC-Y"/>
    <property type="match status" value="1"/>
</dbReference>
<evidence type="ECO:0000256" key="8">
    <source>
        <dbReference type="SAM" id="MobiDB-lite"/>
    </source>
</evidence>
<feature type="domain" description="SH2" evidence="9">
    <location>
        <begin position="535"/>
        <end position="633"/>
    </location>
</feature>
<dbReference type="InterPro" id="IPR036860">
    <property type="entry name" value="SH2_dom_sf"/>
</dbReference>
<dbReference type="SMART" id="SM00252">
    <property type="entry name" value="SH2"/>
    <property type="match status" value="2"/>
</dbReference>
<proteinExistence type="predicted"/>
<dbReference type="PROSITE" id="PS50002">
    <property type="entry name" value="SH3"/>
    <property type="match status" value="1"/>
</dbReference>
<dbReference type="InterPro" id="IPR001192">
    <property type="entry name" value="PI-PLC_fam"/>
</dbReference>
<dbReference type="PANTHER" id="PTHR10336">
    <property type="entry name" value="PHOSPHOINOSITIDE-SPECIFIC PHOSPHOLIPASE C FAMILY PROTEIN"/>
    <property type="match status" value="1"/>
</dbReference>
<dbReference type="SUPFAM" id="SSF50044">
    <property type="entry name" value="SH3-domain"/>
    <property type="match status" value="1"/>
</dbReference>
<sequence length="1255" mass="145140">MTDVIFQEMQATFIKIPLTARPPTRKKFIRCSKDTLEILVKPSKGGKAEDIIDIRTIHEVRKGNDILREERIVDASVTDAKMCFTIVYGSEFRLKFGVFICSNWNIREFWSEGLLTHMQTIAKLDTNSHTRIWLMKEFNELDRNQTSTIGTNDLKKTFFNRIQLKIPREKQHKLIADLDTKNVGYVYFPQFRQFYHKKLVFNEDMMKLLSHCMSFQLKNSWYISSQELCAFLQSEQFVHHIPITTLLAEKMIRPYLLSEKPLSTPNFPIDEFFDYLFSRGNSLFDDEYTSRLLAADPNYMDYSMSEYWINSSHNTYLTGNQYASESTVEAYIRVMRSGCRCIELDLWDGGPDDLPWITHGHTRCTKIKFRDIVIAIREHAFATSDYPMILSLEEHCSIPIQKNTAYEFKKILGDLLLTEPVKGATCLPSPNQLKRKVILKHKKLPEGSDETVVLTDTGEAQVTKQQDISNSQKNGFLYLKDPGANVWTRRYFVLTDKILSYCIEEDDQEQDTENVRDHIYMETVPSHLKHINHVWYHVVDRDGAVDKLKEFEGGNGSFLVRPNDKYEGYVSISFKHEREVYHSLVKRIPSPDGLYNYQLVHPMTFDDIPSLVDYYKCHPLRASTFEQILTTPCPCPSLSNTNHEAQPWFHAGMKRWEAEKMLTSVRLEGAFLVRPSGEQSTYTITFRTENEIKHCRVEFNKDSGLYTIGTAQFESLSELVVYYKSHPLYRKMKLKHAINESMLKNIGVDAEASAEAEYISVNPVTYRSIHAFTAQNKDELSFPAGVEITNVIEHQHTKGWFQGDFGGKVNLWFPENHVKRFDATTPLTPMDPPKPELDNQEETIRIENLEVTRVSPHLAGREWVLRLVQDVPVEYKTLKPESSNALFVGCENEEDFKSWESKLNEVKKELTRSQSLDARLQKRTSIAREMSDLIIYCRSVPFRVESIGNGKFSEMSSFPETKAFHHALNRETAPKLVIYNQQQFSRVYPKGSRIDSSNYLPIPLWNMGCQMVALNFQTPDKAMQVNDARFLVNNKLGFVLKPAFMRMKDTKYNPLDPKTVPTPPTRITIRVLGGRHLFRIGRGFPSCRVTVEIVGADYDNQYYMTSNISDNCLNPVWEYKSFEFSVKNPECAFLRFVVHDIDMFGDPNQIGQATYPLTAIRPGFRSVQLKTPFSEELELSSLLVYVILENGEKSQSDSTEIKSRIDKLKDELRGLYSSGDLRSDLIESKRRELQAAQNQMDRVSQEMNRINTLRK</sequence>
<feature type="domain" description="SH3" evidence="10">
    <location>
        <begin position="761"/>
        <end position="823"/>
    </location>
</feature>
<dbReference type="InterPro" id="IPR036028">
    <property type="entry name" value="SH3-like_dom_sf"/>
</dbReference>
<dbReference type="SMART" id="SM00239">
    <property type="entry name" value="C2"/>
    <property type="match status" value="1"/>
</dbReference>
<dbReference type="SUPFAM" id="SSF55550">
    <property type="entry name" value="SH2 domain"/>
    <property type="match status" value="2"/>
</dbReference>
<comment type="catalytic activity">
    <reaction evidence="7">
        <text>a 1,2-diacyl-sn-glycero-3-phospho-(1D-myo-inositol-4,5-bisphosphate) + H2O = 1D-myo-inositol 1,4,5-trisphosphate + a 1,2-diacyl-sn-glycerol + H(+)</text>
        <dbReference type="Rhea" id="RHEA:33179"/>
        <dbReference type="ChEBI" id="CHEBI:15377"/>
        <dbReference type="ChEBI" id="CHEBI:15378"/>
        <dbReference type="ChEBI" id="CHEBI:17815"/>
        <dbReference type="ChEBI" id="CHEBI:58456"/>
        <dbReference type="ChEBI" id="CHEBI:203600"/>
        <dbReference type="EC" id="3.1.4.11"/>
    </reaction>
</comment>
<dbReference type="SUPFAM" id="SSF50729">
    <property type="entry name" value="PH domain-like"/>
    <property type="match status" value="2"/>
</dbReference>
<dbReference type="PROSITE" id="PS50001">
    <property type="entry name" value="SH2"/>
    <property type="match status" value="2"/>
</dbReference>
<dbReference type="Proteomes" id="UP001165289">
    <property type="component" value="Unassembled WGS sequence"/>
</dbReference>
<gene>
    <name evidence="14" type="ORF">LOD99_2546</name>
</gene>
<dbReference type="InterPro" id="IPR011993">
    <property type="entry name" value="PH-like_dom_sf"/>
</dbReference>
<dbReference type="InterPro" id="IPR000980">
    <property type="entry name" value="SH2"/>
</dbReference>
<keyword evidence="15" id="KW-1185">Reference proteome</keyword>
<evidence type="ECO:0000256" key="7">
    <source>
        <dbReference type="RuleBase" id="RU361133"/>
    </source>
</evidence>
<feature type="region of interest" description="Disordered" evidence="8">
    <location>
        <begin position="1236"/>
        <end position="1255"/>
    </location>
</feature>
<keyword evidence="1 6" id="KW-0728">SH3 domain</keyword>
<dbReference type="Gene3D" id="3.30.505.10">
    <property type="entry name" value="SH2 domain"/>
    <property type="match status" value="2"/>
</dbReference>
<dbReference type="InterPro" id="IPR001849">
    <property type="entry name" value="PH_domain"/>
</dbReference>
<dbReference type="PRINTS" id="PR00390">
    <property type="entry name" value="PHPHLIPASEC"/>
</dbReference>
<dbReference type="InterPro" id="IPR000008">
    <property type="entry name" value="C2_dom"/>
</dbReference>
<dbReference type="GO" id="GO:0016042">
    <property type="term" value="P:lipid catabolic process"/>
    <property type="evidence" value="ECO:0007669"/>
    <property type="project" value="UniProtKB-KW"/>
</dbReference>
<keyword evidence="7" id="KW-0442">Lipid degradation</keyword>
<feature type="domain" description="PH" evidence="11">
    <location>
        <begin position="470"/>
        <end position="524"/>
    </location>
</feature>
<keyword evidence="2" id="KW-0106">Calcium</keyword>
<dbReference type="GO" id="GO:0032587">
    <property type="term" value="C:ruffle membrane"/>
    <property type="evidence" value="ECO:0007669"/>
    <property type="project" value="TreeGrafter"/>
</dbReference>
<dbReference type="Pfam" id="PF23583">
    <property type="entry name" value="EF_HAND_2_PLCG"/>
    <property type="match status" value="1"/>
</dbReference>
<protein>
    <recommendedName>
        <fullName evidence="7">Phosphoinositide phospholipase C</fullName>
        <ecNumber evidence="7">3.1.4.11</ecNumber>
    </recommendedName>
</protein>
<dbReference type="SUPFAM" id="SSF47473">
    <property type="entry name" value="EF-hand"/>
    <property type="match status" value="1"/>
</dbReference>
<dbReference type="EMBL" id="JAKMXF010000210">
    <property type="protein sequence ID" value="KAI6655258.1"/>
    <property type="molecule type" value="Genomic_DNA"/>
</dbReference>
<dbReference type="GO" id="GO:0004435">
    <property type="term" value="F:phosphatidylinositol-4,5-bisphosphate phospholipase C activity"/>
    <property type="evidence" value="ECO:0007669"/>
    <property type="project" value="UniProtKB-EC"/>
</dbReference>
<evidence type="ECO:0000256" key="4">
    <source>
        <dbReference type="ARBA" id="ARBA00023224"/>
    </source>
</evidence>
<dbReference type="GO" id="GO:0051209">
    <property type="term" value="P:release of sequestered calcium ion into cytosol"/>
    <property type="evidence" value="ECO:0007669"/>
    <property type="project" value="TreeGrafter"/>
</dbReference>
<reference evidence="14 15" key="1">
    <citation type="journal article" date="2023" name="BMC Biol.">
        <title>The compact genome of the sponge Oopsacas minuta (Hexactinellida) is lacking key metazoan core genes.</title>
        <authorList>
            <person name="Santini S."/>
            <person name="Schenkelaars Q."/>
            <person name="Jourda C."/>
            <person name="Duchesne M."/>
            <person name="Belahbib H."/>
            <person name="Rocher C."/>
            <person name="Selva M."/>
            <person name="Riesgo A."/>
            <person name="Vervoort M."/>
            <person name="Leys S.P."/>
            <person name="Kodjabachian L."/>
            <person name="Le Bivic A."/>
            <person name="Borchiellini C."/>
            <person name="Claverie J.M."/>
            <person name="Renard E."/>
        </authorList>
    </citation>
    <scope>NUCLEOTIDE SEQUENCE [LARGE SCALE GENOMIC DNA]</scope>
    <source>
        <strain evidence="14">SPO-2</strain>
    </source>
</reference>
<dbReference type="SMART" id="SM00148">
    <property type="entry name" value="PLCXc"/>
    <property type="match status" value="1"/>
</dbReference>
<dbReference type="Gene3D" id="2.30.29.30">
    <property type="entry name" value="Pleckstrin-homology domain (PH domain)/Phosphotyrosine-binding domain (PTB)"/>
    <property type="match status" value="1"/>
</dbReference>
<evidence type="ECO:0000259" key="9">
    <source>
        <dbReference type="PROSITE" id="PS50001"/>
    </source>
</evidence>
<name>A0AAV7K1Z3_9METZ</name>
<dbReference type="InterPro" id="IPR000909">
    <property type="entry name" value="PLipase_C_PInositol-sp_X_dom"/>
</dbReference>
<dbReference type="Pfam" id="PF00017">
    <property type="entry name" value="SH2"/>
    <property type="match status" value="2"/>
</dbReference>
<dbReference type="PRINTS" id="PR00401">
    <property type="entry name" value="SH2DOMAIN"/>
</dbReference>
<dbReference type="SUPFAM" id="SSF49562">
    <property type="entry name" value="C2 domain (Calcium/lipid-binding domain, CaLB)"/>
    <property type="match status" value="1"/>
</dbReference>
<organism evidence="14 15">
    <name type="scientific">Oopsacas minuta</name>
    <dbReference type="NCBI Taxonomy" id="111878"/>
    <lineage>
        <taxon>Eukaryota</taxon>
        <taxon>Metazoa</taxon>
        <taxon>Porifera</taxon>
        <taxon>Hexactinellida</taxon>
        <taxon>Hexasterophora</taxon>
        <taxon>Lyssacinosida</taxon>
        <taxon>Leucopsacidae</taxon>
        <taxon>Oopsacas</taxon>
    </lineage>
</organism>
<dbReference type="Gene3D" id="2.60.40.150">
    <property type="entry name" value="C2 domain"/>
    <property type="match status" value="1"/>
</dbReference>
<comment type="caution">
    <text evidence="14">The sequence shown here is derived from an EMBL/GenBank/DDBJ whole genome shotgun (WGS) entry which is preliminary data.</text>
</comment>